<evidence type="ECO:0000313" key="2">
    <source>
        <dbReference type="EMBL" id="ROO85809.1"/>
    </source>
</evidence>
<keyword evidence="3" id="KW-1185">Reference proteome</keyword>
<accession>A0A3N1CWX2</accession>
<dbReference type="InterPro" id="IPR050855">
    <property type="entry name" value="NDM-1-like"/>
</dbReference>
<dbReference type="PANTHER" id="PTHR42951">
    <property type="entry name" value="METALLO-BETA-LACTAMASE DOMAIN-CONTAINING"/>
    <property type="match status" value="1"/>
</dbReference>
<gene>
    <name evidence="2" type="ORF">EDD29_3358</name>
</gene>
<sequence length="335" mass="35095">MSIPLITEQSAAFARGSVPPARQVADGVWSIPVPLTGSPLVSMFMYLVETPGGLVLVDAGFDAEDAWQALLAGLRAAGAAPSEVAATVLTHNHPDHIGLADRLRAEGGAAVAIHPLDCFATQRAVRGGFLDQLERTLLRAGVPDADRAPMLRSARRLAAHSESLVPDLLLTEGDAVGGTLQVLHTPGHTYGHISLRDHRRGLLFTGDLLMPTGEPQLAPASLPADDPGADLAASLDRIAGLRADLVLPGHQYPIADHARRARAVLTAHRARLAEVTGAAARAGTAWEIAALLSWPRPWPDMGTTAKRFAVVQTLGLLRALQRGGVVPASTQTGSS</sequence>
<name>A0A3N1CWX2_9ACTN</name>
<dbReference type="InterPro" id="IPR036866">
    <property type="entry name" value="RibonucZ/Hydroxyglut_hydro"/>
</dbReference>
<evidence type="ECO:0000259" key="1">
    <source>
        <dbReference type="SMART" id="SM00849"/>
    </source>
</evidence>
<dbReference type="Pfam" id="PF00753">
    <property type="entry name" value="Lactamase_B"/>
    <property type="match status" value="1"/>
</dbReference>
<dbReference type="Gene3D" id="3.60.15.10">
    <property type="entry name" value="Ribonuclease Z/Hydroxyacylglutathione hydrolase-like"/>
    <property type="match status" value="1"/>
</dbReference>
<protein>
    <submittedName>
        <fullName evidence="2">Glyoxylase-like metal-dependent hydrolase (Beta-lactamase superfamily II)</fullName>
    </submittedName>
</protein>
<proteinExistence type="predicted"/>
<feature type="domain" description="Metallo-beta-lactamase" evidence="1">
    <location>
        <begin position="42"/>
        <end position="250"/>
    </location>
</feature>
<dbReference type="Proteomes" id="UP000272400">
    <property type="component" value="Unassembled WGS sequence"/>
</dbReference>
<dbReference type="RefSeq" id="WP_170201436.1">
    <property type="nucleotide sequence ID" value="NZ_RJKE01000001.1"/>
</dbReference>
<reference evidence="2 3" key="1">
    <citation type="submission" date="2018-11" db="EMBL/GenBank/DDBJ databases">
        <title>Sequencing the genomes of 1000 actinobacteria strains.</title>
        <authorList>
            <person name="Klenk H.-P."/>
        </authorList>
    </citation>
    <scope>NUCLEOTIDE SEQUENCE [LARGE SCALE GENOMIC DNA]</scope>
    <source>
        <strain evidence="2 3">DSM 44254</strain>
    </source>
</reference>
<dbReference type="EMBL" id="RJKE01000001">
    <property type="protein sequence ID" value="ROO85809.1"/>
    <property type="molecule type" value="Genomic_DNA"/>
</dbReference>
<dbReference type="SMART" id="SM00849">
    <property type="entry name" value="Lactamase_B"/>
    <property type="match status" value="1"/>
</dbReference>
<evidence type="ECO:0000313" key="3">
    <source>
        <dbReference type="Proteomes" id="UP000272400"/>
    </source>
</evidence>
<comment type="caution">
    <text evidence="2">The sequence shown here is derived from an EMBL/GenBank/DDBJ whole genome shotgun (WGS) entry which is preliminary data.</text>
</comment>
<organism evidence="2 3">
    <name type="scientific">Actinocorallia herbida</name>
    <dbReference type="NCBI Taxonomy" id="58109"/>
    <lineage>
        <taxon>Bacteria</taxon>
        <taxon>Bacillati</taxon>
        <taxon>Actinomycetota</taxon>
        <taxon>Actinomycetes</taxon>
        <taxon>Streptosporangiales</taxon>
        <taxon>Thermomonosporaceae</taxon>
        <taxon>Actinocorallia</taxon>
    </lineage>
</organism>
<dbReference type="InterPro" id="IPR001279">
    <property type="entry name" value="Metallo-B-lactamas"/>
</dbReference>
<dbReference type="AlphaFoldDB" id="A0A3N1CWX2"/>
<keyword evidence="2" id="KW-0378">Hydrolase</keyword>
<dbReference type="SUPFAM" id="SSF56281">
    <property type="entry name" value="Metallo-hydrolase/oxidoreductase"/>
    <property type="match status" value="1"/>
</dbReference>
<dbReference type="GO" id="GO:0016787">
    <property type="term" value="F:hydrolase activity"/>
    <property type="evidence" value="ECO:0007669"/>
    <property type="project" value="UniProtKB-KW"/>
</dbReference>